<dbReference type="InterPro" id="IPR010419">
    <property type="entry name" value="CO_DH_gsu"/>
</dbReference>
<keyword evidence="2" id="KW-1185">Reference proteome</keyword>
<dbReference type="PANTHER" id="PTHR38588">
    <property type="entry name" value="BLL0334 PROTEIN"/>
    <property type="match status" value="1"/>
</dbReference>
<geneLocation type="plasmid" evidence="1 2">
    <name>unnamed1</name>
</geneLocation>
<accession>A0A8T8WH45</accession>
<dbReference type="Pfam" id="PF06240">
    <property type="entry name" value="COXG"/>
    <property type="match status" value="1"/>
</dbReference>
<dbReference type="KEGG" id="hmp:K6T50_15965"/>
<evidence type="ECO:0000313" key="2">
    <source>
        <dbReference type="Proteomes" id="UP000826254"/>
    </source>
</evidence>
<dbReference type="Proteomes" id="UP000826254">
    <property type="component" value="Plasmid unnamed1"/>
</dbReference>
<protein>
    <recommendedName>
        <fullName evidence="3">Carbon monoxide dehydrogenase subunit G</fullName>
    </recommendedName>
</protein>
<keyword evidence="1" id="KW-0614">Plasmid</keyword>
<reference evidence="1 2" key="1">
    <citation type="journal article" date="2021" name="Int. J. Syst. Evol. Microbiol.">
        <title>Halobaculum halophilum sp. nov. and Halobaculum salinum sp. nov., isolated from salt lake and saline soil.</title>
        <authorList>
            <person name="Cui H.L."/>
            <person name="Shi X.W."/>
            <person name="Yin X.M."/>
            <person name="Yang X.Y."/>
            <person name="Hou J."/>
            <person name="Zhu L."/>
        </authorList>
    </citation>
    <scope>NUCLEOTIDE SEQUENCE [LARGE SCALE GENOMIC DNA]</scope>
    <source>
        <strain evidence="1 2">NBRC 109044</strain>
    </source>
</reference>
<gene>
    <name evidence="1" type="ORF">K6T50_15965</name>
</gene>
<name>A0A8T8WH45_9EURY</name>
<sequence length="152" mass="16948">MKINGEQTVGQQREQLWDTILESETLEATIPGAKELSRDGDHYDGTLERGLAGISLTLSADVDVTEKEQPAWLECDIEGVDNRINSRVNGTAEVEFEEGDDGTTVIVYDTEFEFSGKLASLGSRIIKRKVNSDLNTFFSNLEEYVDEEEQPV</sequence>
<dbReference type="InterPro" id="IPR023393">
    <property type="entry name" value="START-like_dom_sf"/>
</dbReference>
<dbReference type="SUPFAM" id="SSF55961">
    <property type="entry name" value="Bet v1-like"/>
    <property type="match status" value="1"/>
</dbReference>
<evidence type="ECO:0000313" key="1">
    <source>
        <dbReference type="EMBL" id="QZP39160.1"/>
    </source>
</evidence>
<dbReference type="RefSeq" id="WP_222608958.1">
    <property type="nucleotide sequence ID" value="NZ_CP081959.1"/>
</dbReference>
<dbReference type="GeneID" id="67212420"/>
<dbReference type="EMBL" id="CP081959">
    <property type="protein sequence ID" value="QZP39160.1"/>
    <property type="molecule type" value="Genomic_DNA"/>
</dbReference>
<dbReference type="Gene3D" id="3.30.530.20">
    <property type="match status" value="1"/>
</dbReference>
<proteinExistence type="predicted"/>
<evidence type="ECO:0008006" key="3">
    <source>
        <dbReference type="Google" id="ProtNLM"/>
    </source>
</evidence>
<dbReference type="PANTHER" id="PTHR38588:SF1">
    <property type="entry name" value="BLL0334 PROTEIN"/>
    <property type="match status" value="1"/>
</dbReference>
<dbReference type="AlphaFoldDB" id="A0A8T8WH45"/>
<organism evidence="1 2">
    <name type="scientific">Halobaculum magnesiiphilum</name>
    <dbReference type="NCBI Taxonomy" id="1017351"/>
    <lineage>
        <taxon>Archaea</taxon>
        <taxon>Methanobacteriati</taxon>
        <taxon>Methanobacteriota</taxon>
        <taxon>Stenosarchaea group</taxon>
        <taxon>Halobacteria</taxon>
        <taxon>Halobacteriales</taxon>
        <taxon>Haloferacaceae</taxon>
        <taxon>Halobaculum</taxon>
    </lineage>
</organism>